<evidence type="ECO:0000259" key="2">
    <source>
        <dbReference type="PROSITE" id="PS50837"/>
    </source>
</evidence>
<dbReference type="InterPro" id="IPR007111">
    <property type="entry name" value="NACHT_NTPase"/>
</dbReference>
<dbReference type="PANTHER" id="PTHR10039">
    <property type="entry name" value="AMELOGENIN"/>
    <property type="match status" value="1"/>
</dbReference>
<organism evidence="3 4">
    <name type="scientific">Rhizoctonia solani</name>
    <dbReference type="NCBI Taxonomy" id="456999"/>
    <lineage>
        <taxon>Eukaryota</taxon>
        <taxon>Fungi</taxon>
        <taxon>Dikarya</taxon>
        <taxon>Basidiomycota</taxon>
        <taxon>Agaricomycotina</taxon>
        <taxon>Agaricomycetes</taxon>
        <taxon>Cantharellales</taxon>
        <taxon>Ceratobasidiaceae</taxon>
        <taxon>Rhizoctonia</taxon>
    </lineage>
</organism>
<sequence>MLARYESRISDAMGRRTCTEHTRQETLTAIEVWCDNRDAPMVYWLNGMAGTGKTTIAYTLASKLESRGQLGASFFCTVTADECRKASTIIPTIAYQLARQSTPFQAALGQSLKKEPDAAKLSISKQFELLIVEPLDNIAGKMARNLIVVIDALDECYDDNVVSLILDSLFSSDRKLPLKFFITSRPEPAIYERLLVQSDTLRTLLHLHEVNEESIQRDIKLYLREGLVSVRHSEDEIDKLAALSGRLFIYAATAVRDKQQAQQKTLGYRRLILLPTFWRNRKQGYGD</sequence>
<reference evidence="3" key="1">
    <citation type="submission" date="2021-01" db="EMBL/GenBank/DDBJ databases">
        <authorList>
            <person name="Kaushik A."/>
        </authorList>
    </citation>
    <scope>NUCLEOTIDE SEQUENCE</scope>
    <source>
        <strain evidence="3">AG4-RS23</strain>
    </source>
</reference>
<dbReference type="InterPro" id="IPR056884">
    <property type="entry name" value="NPHP3-like_N"/>
</dbReference>
<protein>
    <recommendedName>
        <fullName evidence="2">NACHT domain-containing protein</fullName>
    </recommendedName>
</protein>
<evidence type="ECO:0000313" key="4">
    <source>
        <dbReference type="Proteomes" id="UP000663861"/>
    </source>
</evidence>
<evidence type="ECO:0000256" key="1">
    <source>
        <dbReference type="ARBA" id="ARBA00022737"/>
    </source>
</evidence>
<gene>
    <name evidence="3" type="ORF">RDB_LOCUS171796</name>
</gene>
<proteinExistence type="predicted"/>
<evidence type="ECO:0000313" key="3">
    <source>
        <dbReference type="EMBL" id="CAE6529728.1"/>
    </source>
</evidence>
<keyword evidence="1" id="KW-0677">Repeat</keyword>
<dbReference type="AlphaFoldDB" id="A0A8H3HMJ8"/>
<feature type="domain" description="NACHT" evidence="2">
    <location>
        <begin position="41"/>
        <end position="186"/>
    </location>
</feature>
<dbReference type="Pfam" id="PF24883">
    <property type="entry name" value="NPHP3_N"/>
    <property type="match status" value="1"/>
</dbReference>
<accession>A0A8H3HMJ8</accession>
<dbReference type="Proteomes" id="UP000663861">
    <property type="component" value="Unassembled WGS sequence"/>
</dbReference>
<dbReference type="SUPFAM" id="SSF52540">
    <property type="entry name" value="P-loop containing nucleoside triphosphate hydrolases"/>
    <property type="match status" value="1"/>
</dbReference>
<dbReference type="Gene3D" id="3.40.50.300">
    <property type="entry name" value="P-loop containing nucleotide triphosphate hydrolases"/>
    <property type="match status" value="1"/>
</dbReference>
<comment type="caution">
    <text evidence="3">The sequence shown here is derived from an EMBL/GenBank/DDBJ whole genome shotgun (WGS) entry which is preliminary data.</text>
</comment>
<name>A0A8H3HMJ8_9AGAM</name>
<dbReference type="InterPro" id="IPR027417">
    <property type="entry name" value="P-loop_NTPase"/>
</dbReference>
<dbReference type="PROSITE" id="PS50837">
    <property type="entry name" value="NACHT"/>
    <property type="match status" value="1"/>
</dbReference>
<dbReference type="EMBL" id="CAJMWY010004373">
    <property type="protein sequence ID" value="CAE6529728.1"/>
    <property type="molecule type" value="Genomic_DNA"/>
</dbReference>
<dbReference type="PANTHER" id="PTHR10039:SF14">
    <property type="entry name" value="NACHT DOMAIN-CONTAINING PROTEIN"/>
    <property type="match status" value="1"/>
</dbReference>